<accession>A0A8T9IEA1</accession>
<reference evidence="3" key="1">
    <citation type="submission" date="2022-03" db="EMBL/GenBank/DDBJ databases">
        <title>Genome Sequence of a New Salmonella enterica Strain (Salmonella Abeokuta) isolated from Poultry Feed in Nigeria.</title>
        <authorList>
            <person name="Fagbamila I."/>
            <person name="Barco L."/>
            <person name="Monorella C."/>
            <person name="Beld M.V.D."/>
            <person name="Mooijman K."/>
            <person name="Hernandez-Segura A."/>
            <person name="Orsini M."/>
            <person name="Ajayi O."/>
            <person name="Ngulukun S."/>
            <person name="Jambalang A.-R."/>
            <person name="Sati N."/>
            <person name="Emmennaa P."/>
            <person name="Ankeli P."/>
            <person name="Muhammad M."/>
        </authorList>
    </citation>
    <scope>NUCLEOTIDE SEQUENCE</scope>
    <source>
        <strain evidence="3">OG19FER4</strain>
    </source>
</reference>
<dbReference type="EMBL" id="CP093445">
    <property type="protein sequence ID" value="UNO32314.1"/>
    <property type="molecule type" value="Genomic_DNA"/>
</dbReference>
<evidence type="ECO:0000256" key="1">
    <source>
        <dbReference type="SAM" id="MobiDB-lite"/>
    </source>
</evidence>
<organism evidence="3">
    <name type="scientific">Salmonella enterica subsp. enterica serovar Abeokuta</name>
    <dbReference type="NCBI Taxonomy" id="2926665"/>
    <lineage>
        <taxon>Bacteria</taxon>
        <taxon>Pseudomonadati</taxon>
        <taxon>Pseudomonadota</taxon>
        <taxon>Gammaproteobacteria</taxon>
        <taxon>Enterobacterales</taxon>
        <taxon>Enterobacteriaceae</taxon>
        <taxon>Salmonella</taxon>
    </lineage>
</organism>
<feature type="compositionally biased region" description="Basic and acidic residues" evidence="1">
    <location>
        <begin position="127"/>
        <end position="147"/>
    </location>
</feature>
<dbReference type="RefSeq" id="WP_242105161.1">
    <property type="nucleotide sequence ID" value="NZ_CP093445.1"/>
</dbReference>
<dbReference type="Pfam" id="PF17948">
    <property type="entry name" value="DnaT"/>
    <property type="match status" value="1"/>
</dbReference>
<dbReference type="Gene3D" id="1.10.8.1180">
    <property type="match status" value="1"/>
</dbReference>
<evidence type="ECO:0000259" key="2">
    <source>
        <dbReference type="Pfam" id="PF17948"/>
    </source>
</evidence>
<name>A0A8T9IEA1_SALET</name>
<proteinExistence type="predicted"/>
<dbReference type="InterPro" id="IPR040480">
    <property type="entry name" value="DnaT_DNA_bind"/>
</dbReference>
<feature type="domain" description="DnaT DNA-binding" evidence="2">
    <location>
        <begin position="164"/>
        <end position="231"/>
    </location>
</feature>
<dbReference type="AlphaFoldDB" id="A0A8T9IEA1"/>
<protein>
    <submittedName>
        <fullName evidence="3">DnaT-like ssDNA-binding domain-containing protein</fullName>
    </submittedName>
</protein>
<feature type="region of interest" description="Disordered" evidence="1">
    <location>
        <begin position="120"/>
        <end position="160"/>
    </location>
</feature>
<gene>
    <name evidence="3" type="ORF">MOV10_14320</name>
</gene>
<sequence>MARIRTIKPEFWTDEDMSLVSDSACLLAIGLMNYADDEGYFNANPLLIKAAIFPIRETSHTIPVLLQELSKCGYIEHFSDKNGRLYGRIVNFTKHQVINKKKDSKIKELDLFPYEYGINTEQIPPGKEGKGKDQGKEERDHIARDQPVDNFPGAESASSASDKFRMYPGWTPLPGFCDRALDWGHRLDRLTPYSPPQLRQFCDYWIPEDVHRFQEQWEMTFAKSLEHQAIKKFNET</sequence>
<evidence type="ECO:0000313" key="3">
    <source>
        <dbReference type="EMBL" id="UNO32314.1"/>
    </source>
</evidence>